<name>A0A2T6C2Z6_9FLAO</name>
<keyword evidence="4" id="KW-1185">Reference proteome</keyword>
<feature type="domain" description="Glycosyltransferase subfamily 4-like N-terminal" evidence="2">
    <location>
        <begin position="15"/>
        <end position="186"/>
    </location>
</feature>
<dbReference type="PANTHER" id="PTHR45947:SF14">
    <property type="entry name" value="SLL1723 PROTEIN"/>
    <property type="match status" value="1"/>
</dbReference>
<dbReference type="SUPFAM" id="SSF53756">
    <property type="entry name" value="UDP-Glycosyltransferase/glycogen phosphorylase"/>
    <property type="match status" value="1"/>
</dbReference>
<dbReference type="AlphaFoldDB" id="A0A2T6C2Z6"/>
<evidence type="ECO:0000259" key="2">
    <source>
        <dbReference type="Pfam" id="PF13439"/>
    </source>
</evidence>
<gene>
    <name evidence="3" type="ORF">C8N46_10259</name>
</gene>
<dbReference type="InterPro" id="IPR011875">
    <property type="entry name" value="M1P_synthase"/>
</dbReference>
<dbReference type="GO" id="GO:0009250">
    <property type="term" value="P:glucan biosynthetic process"/>
    <property type="evidence" value="ECO:0007669"/>
    <property type="project" value="InterPro"/>
</dbReference>
<dbReference type="RefSeq" id="WP_108113656.1">
    <property type="nucleotide sequence ID" value="NZ_QBKT01000002.1"/>
</dbReference>
<dbReference type="NCBIfam" id="TIGR02149">
    <property type="entry name" value="glgA_Coryne"/>
    <property type="match status" value="1"/>
</dbReference>
<dbReference type="OrthoDB" id="9801609at2"/>
<dbReference type="Proteomes" id="UP000244090">
    <property type="component" value="Unassembled WGS sequence"/>
</dbReference>
<reference evidence="3 4" key="1">
    <citation type="submission" date="2018-04" db="EMBL/GenBank/DDBJ databases">
        <title>Genomic Encyclopedia of Archaeal and Bacterial Type Strains, Phase II (KMG-II): from individual species to whole genera.</title>
        <authorList>
            <person name="Goeker M."/>
        </authorList>
    </citation>
    <scope>NUCLEOTIDE SEQUENCE [LARGE SCALE GENOMIC DNA]</scope>
    <source>
        <strain evidence="3 4">DSM 25731</strain>
    </source>
</reference>
<dbReference type="Pfam" id="PF13439">
    <property type="entry name" value="Glyco_transf_4"/>
    <property type="match status" value="1"/>
</dbReference>
<comment type="caution">
    <text evidence="3">The sequence shown here is derived from an EMBL/GenBank/DDBJ whole genome shotgun (WGS) entry which is preliminary data.</text>
</comment>
<dbReference type="Pfam" id="PF00534">
    <property type="entry name" value="Glycos_transf_1"/>
    <property type="match status" value="1"/>
</dbReference>
<protein>
    <submittedName>
        <fullName evidence="3">Glycogen synthase (ADP-glucose)</fullName>
    </submittedName>
</protein>
<dbReference type="InterPro" id="IPR028098">
    <property type="entry name" value="Glyco_trans_4-like_N"/>
</dbReference>
<feature type="domain" description="Glycosyl transferase family 1" evidence="1">
    <location>
        <begin position="196"/>
        <end position="335"/>
    </location>
</feature>
<evidence type="ECO:0000259" key="1">
    <source>
        <dbReference type="Pfam" id="PF00534"/>
    </source>
</evidence>
<evidence type="ECO:0000313" key="4">
    <source>
        <dbReference type="Proteomes" id="UP000244090"/>
    </source>
</evidence>
<accession>A0A2T6C2Z6</accession>
<dbReference type="EMBL" id="QBKT01000002">
    <property type="protein sequence ID" value="PTX62663.1"/>
    <property type="molecule type" value="Genomic_DNA"/>
</dbReference>
<evidence type="ECO:0000313" key="3">
    <source>
        <dbReference type="EMBL" id="PTX62663.1"/>
    </source>
</evidence>
<dbReference type="InterPro" id="IPR001296">
    <property type="entry name" value="Glyco_trans_1"/>
</dbReference>
<dbReference type="InterPro" id="IPR050194">
    <property type="entry name" value="Glycosyltransferase_grp1"/>
</dbReference>
<dbReference type="CDD" id="cd03801">
    <property type="entry name" value="GT4_PimA-like"/>
    <property type="match status" value="1"/>
</dbReference>
<sequence>MKVLFFTKEFPPYVYGGAGVHVEYLADELKKLMHVEVRSFGDQDIHEDNLSITGFKGDHADFASADTQLKTVFNTLQTNLHMNASLIDADVVHCHTWYAQFAGIMAKLCYGKPLVITTHSLEPLRPWKREQLGRGYDASSWIEKTAIEMADAIIAVSEETKIDVLKHFNVAEDKIQVIYNGINLEQYQFTQETSTLEKFGIDTEKPYVLFVGRITRQKGIIHLVNAIKHIDADTQIVLCAGAPDTAEIAEEMKESVAAVKQTRDNIFWIEEMLPKEEIIQLYSHATVFCCPSIYEPFGIINIEAMACKTAVVASAVGGIKEVVIPNETGILIPVVQQNTAPFEPVDPKKFAKDLANGINKVVNDDALRAKMETAGRKRVEDFFDWKAIAQQTKNLYKSIL</sequence>
<dbReference type="Gene3D" id="3.40.50.2000">
    <property type="entry name" value="Glycogen Phosphorylase B"/>
    <property type="match status" value="2"/>
</dbReference>
<dbReference type="PANTHER" id="PTHR45947">
    <property type="entry name" value="SULFOQUINOVOSYL TRANSFERASE SQD2"/>
    <property type="match status" value="1"/>
</dbReference>
<proteinExistence type="predicted"/>
<organism evidence="3 4">
    <name type="scientific">Kordia periserrulae</name>
    <dbReference type="NCBI Taxonomy" id="701523"/>
    <lineage>
        <taxon>Bacteria</taxon>
        <taxon>Pseudomonadati</taxon>
        <taxon>Bacteroidota</taxon>
        <taxon>Flavobacteriia</taxon>
        <taxon>Flavobacteriales</taxon>
        <taxon>Flavobacteriaceae</taxon>
        <taxon>Kordia</taxon>
    </lineage>
</organism>
<dbReference type="GO" id="GO:0016757">
    <property type="term" value="F:glycosyltransferase activity"/>
    <property type="evidence" value="ECO:0007669"/>
    <property type="project" value="InterPro"/>
</dbReference>